<comment type="caution">
    <text evidence="1">The sequence shown here is derived from an EMBL/GenBank/DDBJ whole genome shotgun (WGS) entry which is preliminary data.</text>
</comment>
<reference evidence="1" key="1">
    <citation type="submission" date="2018-11" db="EMBL/GenBank/DDBJ databases">
        <authorList>
            <person name="Onetto C."/>
        </authorList>
    </citation>
    <scope>NUCLEOTIDE SEQUENCE [LARGE SCALE GENOMIC DNA]</scope>
</reference>
<dbReference type="AlphaFoldDB" id="A0A564WC83"/>
<dbReference type="Pfam" id="PF09923">
    <property type="entry name" value="DUF2155"/>
    <property type="match status" value="1"/>
</dbReference>
<evidence type="ECO:0000313" key="2">
    <source>
        <dbReference type="Proteomes" id="UP000326641"/>
    </source>
</evidence>
<gene>
    <name evidence="1" type="ORF">DF3PA_130066</name>
</gene>
<keyword evidence="2" id="KW-1185">Reference proteome</keyword>
<accession>A0A564WC83</accession>
<dbReference type="EMBL" id="UXAT02000005">
    <property type="protein sequence ID" value="VUX45568.1"/>
    <property type="molecule type" value="Genomic_DNA"/>
</dbReference>
<dbReference type="Proteomes" id="UP000326641">
    <property type="component" value="Unassembled WGS sequence"/>
</dbReference>
<sequence>MTLAAQSSAVPSFRTRPSRSSWAAWGCAGLIAAVLVLIPAASPRADAHDVAVLRVLDKITARVSILNAPLHQVMQFGTLEIVARACDKRPPEETPESAAFLEIWEIRPGKPVKSVFTGWMFASTPGLSALEHPIYDLWVLDCVSKSDSAADSASGGNEP</sequence>
<dbReference type="InterPro" id="IPR019225">
    <property type="entry name" value="DUF2155"/>
</dbReference>
<name>A0A564WC83_9PROT</name>
<evidence type="ECO:0000313" key="1">
    <source>
        <dbReference type="EMBL" id="VUX45568.1"/>
    </source>
</evidence>
<protein>
    <recommendedName>
        <fullName evidence="3">Glycosyl hydrolase family 5</fullName>
    </recommendedName>
</protein>
<proteinExistence type="predicted"/>
<evidence type="ECO:0008006" key="3">
    <source>
        <dbReference type="Google" id="ProtNLM"/>
    </source>
</evidence>
<organism evidence="1 2">
    <name type="scientific">Candidatus Defluviicoccus seviourii</name>
    <dbReference type="NCBI Taxonomy" id="2565273"/>
    <lineage>
        <taxon>Bacteria</taxon>
        <taxon>Pseudomonadati</taxon>
        <taxon>Pseudomonadota</taxon>
        <taxon>Alphaproteobacteria</taxon>
        <taxon>Rhodospirillales</taxon>
        <taxon>Rhodospirillaceae</taxon>
        <taxon>Defluviicoccus</taxon>
    </lineage>
</organism>